<name>A0A7I7RJI7_MYCCF</name>
<dbReference type="PROSITE" id="PS50977">
    <property type="entry name" value="HTH_TETR_2"/>
    <property type="match status" value="1"/>
</dbReference>
<dbReference type="PANTHER" id="PTHR47506:SF3">
    <property type="entry name" value="HTH-TYPE TRANSCRIPTIONAL REGULATOR LMRA"/>
    <property type="match status" value="1"/>
</dbReference>
<dbReference type="Gene3D" id="1.10.357.10">
    <property type="entry name" value="Tetracycline Repressor, domain 2"/>
    <property type="match status" value="1"/>
</dbReference>
<proteinExistence type="predicted"/>
<evidence type="ECO:0000256" key="3">
    <source>
        <dbReference type="ARBA" id="ARBA00023163"/>
    </source>
</evidence>
<feature type="domain" description="HTH tetR-type" evidence="5">
    <location>
        <begin position="33"/>
        <end position="93"/>
    </location>
</feature>
<sequence length="228" mass="24580">MASGADASHTRSLTTPLEVVLSAAPTKTTSKRVSTRTKMLISAAEVLRERGAAGLTIDEVLARSGAPRGSVYYHFPAGRNQILTEALQYAGEAITEVIDEAATKGGMYLVRKFVAFWNELLVESDFVAGCPVVAAAIGSADDEPRLTTVAGSIFGHWRDALTRAFVSDGFDQTDAASLAITCIAALEGAVVLCRSTRTVDPLRDVAEQLEFLIRSREFIRRYGVPDRR</sequence>
<accession>A0A7I7RJI7</accession>
<dbReference type="InterPro" id="IPR054156">
    <property type="entry name" value="YxaF_TetR_C"/>
</dbReference>
<protein>
    <submittedName>
        <fullName evidence="6">Putative HTH-type transcriptional regulator</fullName>
    </submittedName>
</protein>
<keyword evidence="1" id="KW-0805">Transcription regulation</keyword>
<dbReference type="EMBL" id="AP022591">
    <property type="protein sequence ID" value="BBY44707.1"/>
    <property type="molecule type" value="Genomic_DNA"/>
</dbReference>
<evidence type="ECO:0000313" key="7">
    <source>
        <dbReference type="Proteomes" id="UP000466431"/>
    </source>
</evidence>
<dbReference type="Pfam" id="PF21993">
    <property type="entry name" value="TetR_C_13_2"/>
    <property type="match status" value="1"/>
</dbReference>
<feature type="DNA-binding region" description="H-T-H motif" evidence="4">
    <location>
        <begin position="56"/>
        <end position="75"/>
    </location>
</feature>
<evidence type="ECO:0000256" key="1">
    <source>
        <dbReference type="ARBA" id="ARBA00023015"/>
    </source>
</evidence>
<keyword evidence="7" id="KW-1185">Reference proteome</keyword>
<evidence type="ECO:0000256" key="2">
    <source>
        <dbReference type="ARBA" id="ARBA00023125"/>
    </source>
</evidence>
<keyword evidence="2 4" id="KW-0238">DNA-binding</keyword>
<dbReference type="KEGG" id="mcee:MCEL_30020"/>
<dbReference type="InterPro" id="IPR001647">
    <property type="entry name" value="HTH_TetR"/>
</dbReference>
<dbReference type="SUPFAM" id="SSF48498">
    <property type="entry name" value="Tetracyclin repressor-like, C-terminal domain"/>
    <property type="match status" value="1"/>
</dbReference>
<dbReference type="InterPro" id="IPR009057">
    <property type="entry name" value="Homeodomain-like_sf"/>
</dbReference>
<dbReference type="Pfam" id="PF00440">
    <property type="entry name" value="TetR_N"/>
    <property type="match status" value="1"/>
</dbReference>
<dbReference type="Proteomes" id="UP000466431">
    <property type="component" value="Chromosome"/>
</dbReference>
<dbReference type="GO" id="GO:0003677">
    <property type="term" value="F:DNA binding"/>
    <property type="evidence" value="ECO:0007669"/>
    <property type="project" value="UniProtKB-UniRule"/>
</dbReference>
<keyword evidence="3" id="KW-0804">Transcription</keyword>
<dbReference type="SUPFAM" id="SSF46689">
    <property type="entry name" value="Homeodomain-like"/>
    <property type="match status" value="1"/>
</dbReference>
<organism evidence="6 7">
    <name type="scientific">Mycolicibacterium celeriflavum</name>
    <name type="common">Mycobacterium celeriflavum</name>
    <dbReference type="NCBI Taxonomy" id="1249101"/>
    <lineage>
        <taxon>Bacteria</taxon>
        <taxon>Bacillati</taxon>
        <taxon>Actinomycetota</taxon>
        <taxon>Actinomycetes</taxon>
        <taxon>Mycobacteriales</taxon>
        <taxon>Mycobacteriaceae</taxon>
        <taxon>Mycolicibacterium</taxon>
    </lineage>
</organism>
<gene>
    <name evidence="6" type="ORF">MCEL_30020</name>
</gene>
<evidence type="ECO:0000256" key="4">
    <source>
        <dbReference type="PROSITE-ProRule" id="PRU00335"/>
    </source>
</evidence>
<dbReference type="InterPro" id="IPR036271">
    <property type="entry name" value="Tet_transcr_reg_TetR-rel_C_sf"/>
</dbReference>
<evidence type="ECO:0000313" key="6">
    <source>
        <dbReference type="EMBL" id="BBY44707.1"/>
    </source>
</evidence>
<evidence type="ECO:0000259" key="5">
    <source>
        <dbReference type="PROSITE" id="PS50977"/>
    </source>
</evidence>
<dbReference type="AlphaFoldDB" id="A0A7I7RJI7"/>
<dbReference type="PANTHER" id="PTHR47506">
    <property type="entry name" value="TRANSCRIPTIONAL REGULATORY PROTEIN"/>
    <property type="match status" value="1"/>
</dbReference>
<reference evidence="6 7" key="1">
    <citation type="journal article" date="2019" name="Emerg. Microbes Infect.">
        <title>Comprehensive subspecies identification of 175 nontuberculous mycobacteria species based on 7547 genomic profiles.</title>
        <authorList>
            <person name="Matsumoto Y."/>
            <person name="Kinjo T."/>
            <person name="Motooka D."/>
            <person name="Nabeya D."/>
            <person name="Jung N."/>
            <person name="Uechi K."/>
            <person name="Horii T."/>
            <person name="Iida T."/>
            <person name="Fujita J."/>
            <person name="Nakamura S."/>
        </authorList>
    </citation>
    <scope>NUCLEOTIDE SEQUENCE [LARGE SCALE GENOMIC DNA]</scope>
    <source>
        <strain evidence="6 7">JCM 18439</strain>
    </source>
</reference>